<keyword evidence="7" id="KW-0206">Cytoskeleton</keyword>
<keyword evidence="8" id="KW-0966">Cell projection</keyword>
<feature type="repeat" description="WD" evidence="12">
    <location>
        <begin position="580"/>
        <end position="612"/>
    </location>
</feature>
<keyword evidence="2" id="KW-0963">Cytoplasm</keyword>
<dbReference type="PANTHER" id="PTHR12442:SF12">
    <property type="entry name" value="DYNEIN AXONEMAL INTERMEDIATE CHAIN 4"/>
    <property type="match status" value="1"/>
</dbReference>
<evidence type="ECO:0000256" key="11">
    <source>
        <dbReference type="ARBA" id="ARBA00041557"/>
    </source>
</evidence>
<evidence type="ECO:0000256" key="9">
    <source>
        <dbReference type="ARBA" id="ARBA00024190"/>
    </source>
</evidence>
<dbReference type="InterPro" id="IPR001680">
    <property type="entry name" value="WD40_rpt"/>
</dbReference>
<dbReference type="GO" id="GO:0005858">
    <property type="term" value="C:axonemal dynein complex"/>
    <property type="evidence" value="ECO:0007669"/>
    <property type="project" value="TreeGrafter"/>
</dbReference>
<name>A0A336MF52_CULSO</name>
<dbReference type="GO" id="GO:0045503">
    <property type="term" value="F:dynein light chain binding"/>
    <property type="evidence" value="ECO:0007669"/>
    <property type="project" value="TreeGrafter"/>
</dbReference>
<feature type="coiled-coil region" evidence="13">
    <location>
        <begin position="179"/>
        <end position="211"/>
    </location>
</feature>
<dbReference type="Gene3D" id="2.130.10.10">
    <property type="entry name" value="YVTN repeat-like/Quinoprotein amine dehydrogenase"/>
    <property type="match status" value="2"/>
</dbReference>
<evidence type="ECO:0000256" key="4">
    <source>
        <dbReference type="ARBA" id="ARBA00022737"/>
    </source>
</evidence>
<sequence>MSQEPKLTAATRTSAFSRQVHFQDIPHGDQPKVKLALPLLDPELYDTVKTYREKLSNPVDTEIPTPLIETGSYYFKEPKYRPNTSIFNTVFEQIHSLPGILNIDLNYIEKVNQSITMEELTTAVISAVEAEEEPEATIPGLYLLKTSKKIVAEPDKDAVYIKVLITETEDIVLYESPSLTMLKEDADALEKQIEEENQKKLKEELKKQNESTASVSVDEGIPFVEPIKRMIHAEAQTSTILYKTKAANTDRIKKIDQSSFVSNYDMWDTYADLEASTKEISLDGEDKTVEITTFTKDGMENPDQFLSTNKNFKKSAMVIERLLAGNIFGDRQKRFRNFKLPDPYDKDVKYLYRLDTLWVYKVPELYGKAVAGASWCTRNGDLLAVAYGVYGFTNHEHRKLGCVCVWSIKNPVNPERRYVYTAPVTAVRFSKKSPQLLAIGLYDGRVEIRDITLEEGPPIAKSDRKTSPGFEPVMQIEWVDTTDDKEVILAAMLDGTIMKYTMITGVHLLGQIQMTLDRVEGVVEGLAIAKKKTFLEADRHPQALCLKMHPSRKEAYFVGTDEGCLHRCSIYFSHQHTGVMQAHQGGIYAIEYSPWSPKIFLTCGADWKLRIWVENIFEPILELSHHQEPFQCAMWSPIHSTILATCTRNSVQLWDLRRKNMKPASEHSFDSTSTLTIIKFSNCGRSIIVGDSAGKVHVCALEDMPFPPHFQYDELEAALNRILEANENLHKQFQELGYLGY</sequence>
<accession>A0A336MF52</accession>
<keyword evidence="3 12" id="KW-0853">WD repeat</keyword>
<protein>
    <recommendedName>
        <fullName evidence="10">Dynein axonemal intermediate chain 4</fullName>
    </recommendedName>
    <alternativeName>
        <fullName evidence="11">WD repeat-containing protein 78</fullName>
    </alternativeName>
</protein>
<evidence type="ECO:0000256" key="1">
    <source>
        <dbReference type="ARBA" id="ARBA00004611"/>
    </source>
</evidence>
<dbReference type="GO" id="GO:0003341">
    <property type="term" value="P:cilium movement"/>
    <property type="evidence" value="ECO:0007669"/>
    <property type="project" value="TreeGrafter"/>
</dbReference>
<dbReference type="EMBL" id="UFQT01001082">
    <property type="protein sequence ID" value="SSX28796.1"/>
    <property type="molecule type" value="Genomic_DNA"/>
</dbReference>
<gene>
    <name evidence="14" type="primary">CSON000495</name>
</gene>
<dbReference type="PROSITE" id="PS50082">
    <property type="entry name" value="WD_REPEATS_2"/>
    <property type="match status" value="2"/>
</dbReference>
<dbReference type="GO" id="GO:0045504">
    <property type="term" value="F:dynein heavy chain binding"/>
    <property type="evidence" value="ECO:0007669"/>
    <property type="project" value="TreeGrafter"/>
</dbReference>
<evidence type="ECO:0000256" key="6">
    <source>
        <dbReference type="ARBA" id="ARBA00023069"/>
    </source>
</evidence>
<evidence type="ECO:0000256" key="8">
    <source>
        <dbReference type="ARBA" id="ARBA00023273"/>
    </source>
</evidence>
<comment type="subcellular location">
    <subcellularLocation>
        <location evidence="1">Cytoplasm</location>
        <location evidence="1">Cytoskeleton</location>
        <location evidence="1">Flagellum axoneme</location>
    </subcellularLocation>
    <subcellularLocation>
        <location evidence="9">Dynein axonemal particle</location>
    </subcellularLocation>
</comment>
<dbReference type="PANTHER" id="PTHR12442">
    <property type="entry name" value="DYNEIN INTERMEDIATE CHAIN"/>
    <property type="match status" value="1"/>
</dbReference>
<evidence type="ECO:0000256" key="3">
    <source>
        <dbReference type="ARBA" id="ARBA00022574"/>
    </source>
</evidence>
<dbReference type="AlphaFoldDB" id="A0A336MF52"/>
<dbReference type="Pfam" id="PF00400">
    <property type="entry name" value="WD40"/>
    <property type="match status" value="1"/>
</dbReference>
<dbReference type="GO" id="GO:0120293">
    <property type="term" value="C:dynein axonemal particle"/>
    <property type="evidence" value="ECO:0007669"/>
    <property type="project" value="UniProtKB-SubCell"/>
</dbReference>
<evidence type="ECO:0000256" key="2">
    <source>
        <dbReference type="ARBA" id="ARBA00022490"/>
    </source>
</evidence>
<dbReference type="VEuPathDB" id="VectorBase:CSON000495"/>
<organism evidence="14">
    <name type="scientific">Culicoides sonorensis</name>
    <name type="common">Biting midge</name>
    <dbReference type="NCBI Taxonomy" id="179676"/>
    <lineage>
        <taxon>Eukaryota</taxon>
        <taxon>Metazoa</taxon>
        <taxon>Ecdysozoa</taxon>
        <taxon>Arthropoda</taxon>
        <taxon>Hexapoda</taxon>
        <taxon>Insecta</taxon>
        <taxon>Pterygota</taxon>
        <taxon>Neoptera</taxon>
        <taxon>Endopterygota</taxon>
        <taxon>Diptera</taxon>
        <taxon>Nematocera</taxon>
        <taxon>Chironomoidea</taxon>
        <taxon>Ceratopogonidae</taxon>
        <taxon>Ceratopogoninae</taxon>
        <taxon>Culicoides</taxon>
        <taxon>Monoculicoides</taxon>
    </lineage>
</organism>
<keyword evidence="13" id="KW-0175">Coiled coil</keyword>
<proteinExistence type="predicted"/>
<dbReference type="InterPro" id="IPR015943">
    <property type="entry name" value="WD40/YVTN_repeat-like_dom_sf"/>
</dbReference>
<evidence type="ECO:0000256" key="12">
    <source>
        <dbReference type="PROSITE-ProRule" id="PRU00221"/>
    </source>
</evidence>
<evidence type="ECO:0000256" key="10">
    <source>
        <dbReference type="ARBA" id="ARBA00040002"/>
    </source>
</evidence>
<evidence type="ECO:0000256" key="5">
    <source>
        <dbReference type="ARBA" id="ARBA00022846"/>
    </source>
</evidence>
<dbReference type="SUPFAM" id="SSF50978">
    <property type="entry name" value="WD40 repeat-like"/>
    <property type="match status" value="1"/>
</dbReference>
<feature type="repeat" description="WD" evidence="12">
    <location>
        <begin position="623"/>
        <end position="664"/>
    </location>
</feature>
<evidence type="ECO:0000256" key="13">
    <source>
        <dbReference type="SAM" id="Coils"/>
    </source>
</evidence>
<keyword evidence="4" id="KW-0677">Repeat</keyword>
<dbReference type="OMA" id="CEHPERI"/>
<reference evidence="14" key="1">
    <citation type="submission" date="2018-07" db="EMBL/GenBank/DDBJ databases">
        <authorList>
            <person name="Quirk P.G."/>
            <person name="Krulwich T.A."/>
        </authorList>
    </citation>
    <scope>NUCLEOTIDE SEQUENCE</scope>
</reference>
<keyword evidence="6" id="KW-0969">Cilium</keyword>
<evidence type="ECO:0000256" key="7">
    <source>
        <dbReference type="ARBA" id="ARBA00023212"/>
    </source>
</evidence>
<dbReference type="InterPro" id="IPR036322">
    <property type="entry name" value="WD40_repeat_dom_sf"/>
</dbReference>
<dbReference type="SMART" id="SM00320">
    <property type="entry name" value="WD40"/>
    <property type="match status" value="4"/>
</dbReference>
<dbReference type="InterPro" id="IPR050687">
    <property type="entry name" value="Dynein_IC"/>
</dbReference>
<evidence type="ECO:0000313" key="14">
    <source>
        <dbReference type="EMBL" id="SSX28796.1"/>
    </source>
</evidence>
<keyword evidence="5" id="KW-0282">Flagellum</keyword>